<dbReference type="PANTHER" id="PTHR20003">
    <property type="entry name" value="GLYCOPROTEIN-RELATED"/>
    <property type="match status" value="1"/>
</dbReference>
<evidence type="ECO:0000313" key="1">
    <source>
        <dbReference type="EMBL" id="ESP05602.1"/>
    </source>
</evidence>
<reference evidence="1 2" key="1">
    <citation type="journal article" date="2013" name="Nature">
        <title>Insights into bilaterian evolution from three spiralian genomes.</title>
        <authorList>
            <person name="Simakov O."/>
            <person name="Marletaz F."/>
            <person name="Cho S.J."/>
            <person name="Edsinger-Gonzales E."/>
            <person name="Havlak P."/>
            <person name="Hellsten U."/>
            <person name="Kuo D.H."/>
            <person name="Larsson T."/>
            <person name="Lv J."/>
            <person name="Arendt D."/>
            <person name="Savage R."/>
            <person name="Osoegawa K."/>
            <person name="de Jong P."/>
            <person name="Grimwood J."/>
            <person name="Chapman J.A."/>
            <person name="Shapiro H."/>
            <person name="Aerts A."/>
            <person name="Otillar R.P."/>
            <person name="Terry A.Y."/>
            <person name="Boore J.L."/>
            <person name="Grigoriev I.V."/>
            <person name="Lindberg D.R."/>
            <person name="Seaver E.C."/>
            <person name="Weisblat D.A."/>
            <person name="Putnam N.H."/>
            <person name="Rokhsar D.S."/>
        </authorList>
    </citation>
    <scope>NUCLEOTIDE SEQUENCE [LARGE SCALE GENOMIC DNA]</scope>
</reference>
<dbReference type="EMBL" id="KB199650">
    <property type="protein sequence ID" value="ESP05602.1"/>
    <property type="molecule type" value="Genomic_DNA"/>
</dbReference>
<dbReference type="KEGG" id="lgi:LOTGIDRAFT_228111"/>
<dbReference type="PANTHER" id="PTHR20003:SF7">
    <property type="entry name" value="SGNH DOMAIN-CONTAINING PROTEIN"/>
    <property type="match status" value="1"/>
</dbReference>
<proteinExistence type="predicted"/>
<dbReference type="GeneID" id="20247548"/>
<evidence type="ECO:0000313" key="2">
    <source>
        <dbReference type="Proteomes" id="UP000030746"/>
    </source>
</evidence>
<name>V4BI48_LOTGI</name>
<dbReference type="Proteomes" id="UP000030746">
    <property type="component" value="Unassembled WGS sequence"/>
</dbReference>
<accession>V4BI48</accession>
<dbReference type="CTD" id="20247548"/>
<keyword evidence="2" id="KW-1185">Reference proteome</keyword>
<organism evidence="1 2">
    <name type="scientific">Lottia gigantea</name>
    <name type="common">Giant owl limpet</name>
    <dbReference type="NCBI Taxonomy" id="225164"/>
    <lineage>
        <taxon>Eukaryota</taxon>
        <taxon>Metazoa</taxon>
        <taxon>Spiralia</taxon>
        <taxon>Lophotrochozoa</taxon>
        <taxon>Mollusca</taxon>
        <taxon>Gastropoda</taxon>
        <taxon>Patellogastropoda</taxon>
        <taxon>Lottioidea</taxon>
        <taxon>Lottiidae</taxon>
        <taxon>Lottia</taxon>
    </lineage>
</organism>
<protein>
    <submittedName>
        <fullName evidence="1">Uncharacterized protein</fullName>
    </submittedName>
</protein>
<gene>
    <name evidence="1" type="ORF">LOTGIDRAFT_228111</name>
</gene>
<sequence>MAAWKRTLRHSKYLCPNVLKLMTRGKWVEQEVSAFMKLEMDVFLEKARGDFYLPGTLQRLDDHCGNVTFDWLTGNQRPLLWFRALCDPKGAKPCCYDNVCTSKSIEQCKCPGCLDMRQQINAEHANWTPEHPDCHPPERTPKDMCNILNGMTIYFVGDSFIRHLYTALLMLVKGNMYDGALRNKPIPQLTHTRCVGMYVFSDAECRAWINFNASLCNNTVHMQFDELPKVEHVMHVSTKMQELTRKPRSLFVFGIGIHNDYNISATTNNFLHPLLRHKDSKTWPRYLWHSAHAPGLLKTPRIPAQSIDSVLKYNHQIEHYLKQSNVPILQSFTLTKGVNSFDGAHYGLGVNLVKSQILIEYIRDLRSKENW</sequence>
<dbReference type="RefSeq" id="XP_009044147.1">
    <property type="nucleotide sequence ID" value="XM_009045899.1"/>
</dbReference>
<dbReference type="HOGENOM" id="CLU_034888_0_0_1"/>
<dbReference type="OMA" id="FSITRIM"/>
<dbReference type="OrthoDB" id="5373426at2759"/>
<dbReference type="AlphaFoldDB" id="V4BI48"/>